<reference evidence="2" key="1">
    <citation type="submission" date="2021-01" db="EMBL/GenBank/DDBJ databases">
        <title>Caligus Genome Assembly.</title>
        <authorList>
            <person name="Gallardo-Escarate C."/>
        </authorList>
    </citation>
    <scope>NUCLEOTIDE SEQUENCE [LARGE SCALE GENOMIC DNA]</scope>
</reference>
<sequence>SMTASSLDRNLVQVLPVHSCHCLHNGGLQRDNADVRSLLDSFSKTPHTGPYLLRPEHGQIVREPILAFDTSDSI</sequence>
<dbReference type="AlphaFoldDB" id="A0A7T8HMB1"/>
<protein>
    <submittedName>
        <fullName evidence="1">Transposable element tcb2 transposase</fullName>
    </submittedName>
</protein>
<proteinExistence type="predicted"/>
<evidence type="ECO:0000313" key="2">
    <source>
        <dbReference type="Proteomes" id="UP000595437"/>
    </source>
</evidence>
<organism evidence="1 2">
    <name type="scientific">Caligus rogercresseyi</name>
    <name type="common">Sea louse</name>
    <dbReference type="NCBI Taxonomy" id="217165"/>
    <lineage>
        <taxon>Eukaryota</taxon>
        <taxon>Metazoa</taxon>
        <taxon>Ecdysozoa</taxon>
        <taxon>Arthropoda</taxon>
        <taxon>Crustacea</taxon>
        <taxon>Multicrustacea</taxon>
        <taxon>Hexanauplia</taxon>
        <taxon>Copepoda</taxon>
        <taxon>Siphonostomatoida</taxon>
        <taxon>Caligidae</taxon>
        <taxon>Caligus</taxon>
    </lineage>
</organism>
<evidence type="ECO:0000313" key="1">
    <source>
        <dbReference type="EMBL" id="QQP52697.1"/>
    </source>
</evidence>
<feature type="non-terminal residue" evidence="1">
    <location>
        <position position="74"/>
    </location>
</feature>
<gene>
    <name evidence="1" type="ORF">FKW44_004925</name>
</gene>
<accession>A0A7T8HMB1</accession>
<dbReference type="Proteomes" id="UP000595437">
    <property type="component" value="Chromosome 3"/>
</dbReference>
<keyword evidence="2" id="KW-1185">Reference proteome</keyword>
<dbReference type="EMBL" id="CP045892">
    <property type="protein sequence ID" value="QQP52697.1"/>
    <property type="molecule type" value="Genomic_DNA"/>
</dbReference>
<name>A0A7T8HMB1_CALRO</name>
<feature type="non-terminal residue" evidence="1">
    <location>
        <position position="1"/>
    </location>
</feature>